<reference evidence="4 5" key="1">
    <citation type="journal article" date="2013" name="BMC Genomics">
        <title>Reconstruction of the lipid metabolism for the microalga Monoraphidium neglectum from its genome sequence reveals characteristics suitable for biofuel production.</title>
        <authorList>
            <person name="Bogen C."/>
            <person name="Al-Dilaimi A."/>
            <person name="Albersmeier A."/>
            <person name="Wichmann J."/>
            <person name="Grundmann M."/>
            <person name="Rupp O."/>
            <person name="Lauersen K.J."/>
            <person name="Blifernez-Klassen O."/>
            <person name="Kalinowski J."/>
            <person name="Goesmann A."/>
            <person name="Mussgnug J.H."/>
            <person name="Kruse O."/>
        </authorList>
    </citation>
    <scope>NUCLEOTIDE SEQUENCE [LARGE SCALE GENOMIC DNA]</scope>
    <source>
        <strain evidence="4 5">SAG 48.87</strain>
    </source>
</reference>
<sequence length="144" mass="14465">MQDASEVSIIPLPSDVELQGGSALPLGDELTVEFDHDSLAPVAQQLCDWIRRRWGTACAAAHSGTGGGGGGGITGTAAHPPLLHRVLMRLQAGPAGPNEVPNGADAEAYTLVVSPSAPGVAIITAATLQGANHGAGALAFWLVS</sequence>
<gene>
    <name evidence="4" type="ORF">MNEG_16348</name>
</gene>
<dbReference type="GeneID" id="25734098"/>
<dbReference type="Proteomes" id="UP000054498">
    <property type="component" value="Unassembled WGS sequence"/>
</dbReference>
<organism evidence="4 5">
    <name type="scientific">Monoraphidium neglectum</name>
    <dbReference type="NCBI Taxonomy" id="145388"/>
    <lineage>
        <taxon>Eukaryota</taxon>
        <taxon>Viridiplantae</taxon>
        <taxon>Chlorophyta</taxon>
        <taxon>core chlorophytes</taxon>
        <taxon>Chlorophyceae</taxon>
        <taxon>CS clade</taxon>
        <taxon>Sphaeropleales</taxon>
        <taxon>Selenastraceae</taxon>
        <taxon>Monoraphidium</taxon>
    </lineage>
</organism>
<evidence type="ECO:0000313" key="5">
    <source>
        <dbReference type="Proteomes" id="UP000054498"/>
    </source>
</evidence>
<proteinExistence type="predicted"/>
<protein>
    <recommendedName>
        <fullName evidence="3">Beta-hexosaminidase bacterial type N-terminal domain-containing protein</fullName>
    </recommendedName>
</protein>
<keyword evidence="5" id="KW-1185">Reference proteome</keyword>
<dbReference type="Pfam" id="PF02838">
    <property type="entry name" value="Glyco_hydro_20b"/>
    <property type="match status" value="1"/>
</dbReference>
<dbReference type="SUPFAM" id="SSF55545">
    <property type="entry name" value="beta-N-acetylhexosaminidase-like domain"/>
    <property type="match status" value="1"/>
</dbReference>
<keyword evidence="2" id="KW-0326">Glycosidase</keyword>
<dbReference type="GO" id="GO:0016798">
    <property type="term" value="F:hydrolase activity, acting on glycosyl bonds"/>
    <property type="evidence" value="ECO:0007669"/>
    <property type="project" value="UniProtKB-KW"/>
</dbReference>
<dbReference type="KEGG" id="mng:MNEG_16348"/>
<dbReference type="AlphaFoldDB" id="A0A0D2M837"/>
<dbReference type="EMBL" id="KK106479">
    <property type="protein sequence ID" value="KIY91615.1"/>
    <property type="molecule type" value="Genomic_DNA"/>
</dbReference>
<dbReference type="Gene3D" id="3.30.379.10">
    <property type="entry name" value="Chitobiase/beta-hexosaminidase domain 2-like"/>
    <property type="match status" value="1"/>
</dbReference>
<accession>A0A0D2M837</accession>
<evidence type="ECO:0000256" key="1">
    <source>
        <dbReference type="ARBA" id="ARBA00022801"/>
    </source>
</evidence>
<evidence type="ECO:0000256" key="2">
    <source>
        <dbReference type="ARBA" id="ARBA00023295"/>
    </source>
</evidence>
<name>A0A0D2M837_9CHLO</name>
<keyword evidence="1" id="KW-0378">Hydrolase</keyword>
<feature type="domain" description="Beta-hexosaminidase bacterial type N-terminal" evidence="3">
    <location>
        <begin position="7"/>
        <end position="139"/>
    </location>
</feature>
<dbReference type="InterPro" id="IPR029018">
    <property type="entry name" value="Hex-like_dom2"/>
</dbReference>
<dbReference type="RefSeq" id="XP_013890635.1">
    <property type="nucleotide sequence ID" value="XM_014035181.1"/>
</dbReference>
<evidence type="ECO:0000313" key="4">
    <source>
        <dbReference type="EMBL" id="KIY91615.1"/>
    </source>
</evidence>
<dbReference type="InterPro" id="IPR015882">
    <property type="entry name" value="HEX_bac_N"/>
</dbReference>
<evidence type="ECO:0000259" key="3">
    <source>
        <dbReference type="Pfam" id="PF02838"/>
    </source>
</evidence>
<feature type="non-terminal residue" evidence="4">
    <location>
        <position position="144"/>
    </location>
</feature>